<keyword evidence="2" id="KW-1185">Reference proteome</keyword>
<organism evidence="1 2">
    <name type="scientific">Naganishia onofrii</name>
    <dbReference type="NCBI Taxonomy" id="1851511"/>
    <lineage>
        <taxon>Eukaryota</taxon>
        <taxon>Fungi</taxon>
        <taxon>Dikarya</taxon>
        <taxon>Basidiomycota</taxon>
        <taxon>Agaricomycotina</taxon>
        <taxon>Tremellomycetes</taxon>
        <taxon>Filobasidiales</taxon>
        <taxon>Filobasidiaceae</taxon>
        <taxon>Naganishia</taxon>
    </lineage>
</organism>
<dbReference type="Proteomes" id="UP001234202">
    <property type="component" value="Unassembled WGS sequence"/>
</dbReference>
<gene>
    <name evidence="1" type="ORF">QFC24_001924</name>
</gene>
<protein>
    <submittedName>
        <fullName evidence="1">Uncharacterized protein</fullName>
    </submittedName>
</protein>
<sequence length="80" mass="9151">MGTFEDRLHTLLLPIVDKAIESFHPTPPQAFTAPTGRDEPPQARRRNPALIMLNSAFWDTARWVREDMRFGRKTDDGLSS</sequence>
<dbReference type="EMBL" id="JASBWV010000004">
    <property type="protein sequence ID" value="KAJ9126888.1"/>
    <property type="molecule type" value="Genomic_DNA"/>
</dbReference>
<name>A0ACC2XTF0_9TREE</name>
<accession>A0ACC2XTF0</accession>
<reference evidence="1" key="1">
    <citation type="submission" date="2023-04" db="EMBL/GenBank/DDBJ databases">
        <title>Draft Genome sequencing of Naganishia species isolated from polar environments using Oxford Nanopore Technology.</title>
        <authorList>
            <person name="Leo P."/>
            <person name="Venkateswaran K."/>
        </authorList>
    </citation>
    <scope>NUCLEOTIDE SEQUENCE</scope>
    <source>
        <strain evidence="1">DBVPG 5303</strain>
    </source>
</reference>
<comment type="caution">
    <text evidence="1">The sequence shown here is derived from an EMBL/GenBank/DDBJ whole genome shotgun (WGS) entry which is preliminary data.</text>
</comment>
<evidence type="ECO:0000313" key="2">
    <source>
        <dbReference type="Proteomes" id="UP001234202"/>
    </source>
</evidence>
<evidence type="ECO:0000313" key="1">
    <source>
        <dbReference type="EMBL" id="KAJ9126888.1"/>
    </source>
</evidence>
<proteinExistence type="predicted"/>